<dbReference type="CDD" id="cd01563">
    <property type="entry name" value="Thr-synth_1"/>
    <property type="match status" value="1"/>
</dbReference>
<evidence type="ECO:0000313" key="5">
    <source>
        <dbReference type="EMBL" id="SFL89167.1"/>
    </source>
</evidence>
<dbReference type="STRING" id="266892.SAMN04488054_107113"/>
<dbReference type="GO" id="GO:0003941">
    <property type="term" value="F:L-serine ammonia-lyase activity"/>
    <property type="evidence" value="ECO:0007669"/>
    <property type="project" value="TreeGrafter"/>
</dbReference>
<reference evidence="5 6" key="1">
    <citation type="submission" date="2016-10" db="EMBL/GenBank/DDBJ databases">
        <authorList>
            <person name="de Groot N.N."/>
        </authorList>
    </citation>
    <scope>NUCLEOTIDE SEQUENCE [LARGE SCALE GENOMIC DNA]</scope>
    <source>
        <strain evidence="5 6">CGMCC 1.6134</strain>
    </source>
</reference>
<organism evidence="5 6">
    <name type="scientific">Salibacterium qingdaonense</name>
    <dbReference type="NCBI Taxonomy" id="266892"/>
    <lineage>
        <taxon>Bacteria</taxon>
        <taxon>Bacillati</taxon>
        <taxon>Bacillota</taxon>
        <taxon>Bacilli</taxon>
        <taxon>Bacillales</taxon>
        <taxon>Bacillaceae</taxon>
    </lineage>
</organism>
<dbReference type="OrthoDB" id="9778118at2"/>
<dbReference type="Gene3D" id="3.40.50.1100">
    <property type="match status" value="2"/>
</dbReference>
<dbReference type="PANTHER" id="PTHR48078">
    <property type="entry name" value="THREONINE DEHYDRATASE, MITOCHONDRIAL-RELATED"/>
    <property type="match status" value="1"/>
</dbReference>
<dbReference type="InterPro" id="IPR036052">
    <property type="entry name" value="TrpB-like_PALP_sf"/>
</dbReference>
<dbReference type="GO" id="GO:0009097">
    <property type="term" value="P:isoleucine biosynthetic process"/>
    <property type="evidence" value="ECO:0007669"/>
    <property type="project" value="TreeGrafter"/>
</dbReference>
<comment type="cofactor">
    <cofactor evidence="1">
        <name>pyridoxal 5'-phosphate</name>
        <dbReference type="ChEBI" id="CHEBI:597326"/>
    </cofactor>
</comment>
<protein>
    <submittedName>
        <fullName evidence="5">Threonine synthase</fullName>
    </submittedName>
</protein>
<dbReference type="GO" id="GO:0006567">
    <property type="term" value="P:L-threonine catabolic process"/>
    <property type="evidence" value="ECO:0007669"/>
    <property type="project" value="TreeGrafter"/>
</dbReference>
<keyword evidence="6" id="KW-1185">Reference proteome</keyword>
<dbReference type="Pfam" id="PF00291">
    <property type="entry name" value="PALP"/>
    <property type="match status" value="1"/>
</dbReference>
<evidence type="ECO:0000256" key="1">
    <source>
        <dbReference type="ARBA" id="ARBA00001933"/>
    </source>
</evidence>
<proteinExistence type="predicted"/>
<accession>A0A1I4LEZ1</accession>
<dbReference type="InterPro" id="IPR001926">
    <property type="entry name" value="TrpB-like_PALP"/>
</dbReference>
<feature type="domain" description="Tryptophan synthase beta chain-like PALP" evidence="4">
    <location>
        <begin position="76"/>
        <end position="381"/>
    </location>
</feature>
<evidence type="ECO:0000313" key="6">
    <source>
        <dbReference type="Proteomes" id="UP000199668"/>
    </source>
</evidence>
<dbReference type="SUPFAM" id="SSF53686">
    <property type="entry name" value="Tryptophan synthase beta subunit-like PLP-dependent enzymes"/>
    <property type="match status" value="1"/>
</dbReference>
<gene>
    <name evidence="5" type="ORF">SAMN04488054_107113</name>
</gene>
<dbReference type="NCBIfam" id="NF006050">
    <property type="entry name" value="PRK08197.1"/>
    <property type="match status" value="1"/>
</dbReference>
<keyword evidence="2" id="KW-0663">Pyridoxal phosphate</keyword>
<evidence type="ECO:0000259" key="4">
    <source>
        <dbReference type="Pfam" id="PF00291"/>
    </source>
</evidence>
<evidence type="ECO:0000256" key="3">
    <source>
        <dbReference type="ARBA" id="ARBA00023239"/>
    </source>
</evidence>
<dbReference type="PANTHER" id="PTHR48078:SF6">
    <property type="entry name" value="L-THREONINE DEHYDRATASE CATABOLIC TDCB"/>
    <property type="match status" value="1"/>
</dbReference>
<dbReference type="AlphaFoldDB" id="A0A1I4LEZ1"/>
<dbReference type="GO" id="GO:0004794">
    <property type="term" value="F:threonine deaminase activity"/>
    <property type="evidence" value="ECO:0007669"/>
    <property type="project" value="TreeGrafter"/>
</dbReference>
<dbReference type="EMBL" id="FOTY01000007">
    <property type="protein sequence ID" value="SFL89167.1"/>
    <property type="molecule type" value="Genomic_DNA"/>
</dbReference>
<keyword evidence="3" id="KW-0456">Lyase</keyword>
<dbReference type="GO" id="GO:0006565">
    <property type="term" value="P:L-serine catabolic process"/>
    <property type="evidence" value="ECO:0007669"/>
    <property type="project" value="TreeGrafter"/>
</dbReference>
<name>A0A1I4LEZ1_9BACI</name>
<dbReference type="Proteomes" id="UP000199668">
    <property type="component" value="Unassembled WGS sequence"/>
</dbReference>
<dbReference type="RefSeq" id="WP_090926525.1">
    <property type="nucleotide sequence ID" value="NZ_FOTY01000007.1"/>
</dbReference>
<evidence type="ECO:0000256" key="2">
    <source>
        <dbReference type="ARBA" id="ARBA00022898"/>
    </source>
</evidence>
<dbReference type="InterPro" id="IPR050147">
    <property type="entry name" value="Ser/Thr_Dehydratase"/>
</dbReference>
<sequence>MYQAYSYLSHLYCPKCSREYDASIPQHECACSAPLLAAYDMDALKIQFRKEAVMVRPPSIWRYHELLPVRTEKDIVSLGEGITPLLPVKKTGKRYDIEDLQLKDDSVLPSGSAEARGAAAGISKLKEYNVHDIVLSANGHAGASWALYGSRSSISSHVAMPVEAPLSVRKECAASGADLQLINGFIREAEDAASRASERHGWFDASPFKEPYRIEGQKTIGLELAEQLQWNLPDVIACPVGAGTSFIGLYKAIHELIELGWVRSAKIPKLVAVQTENCAPIVHAFDNKRTDAVPTPELYSAAFEISTGTSAGDFLVLDAIYKTKGAAVAVCEEDLLAEQRLITREEGIFSSPEGAAVFAGVRQLREENWIQREDRVVCINTAMGVKTPETIEGSTPILAPGDDW</sequence>